<dbReference type="RefSeq" id="WP_100306798.1">
    <property type="nucleotide sequence ID" value="NZ_PGET01000001.1"/>
</dbReference>
<dbReference type="Pfam" id="PF00239">
    <property type="entry name" value="Resolvase"/>
    <property type="match status" value="1"/>
</dbReference>
<dbReference type="GO" id="GO:0000150">
    <property type="term" value="F:DNA strand exchange activity"/>
    <property type="evidence" value="ECO:0007669"/>
    <property type="project" value="InterPro"/>
</dbReference>
<dbReference type="PROSITE" id="PS51737">
    <property type="entry name" value="RECOMBINASE_DNA_BIND"/>
    <property type="match status" value="1"/>
</dbReference>
<dbReference type="GO" id="GO:0003677">
    <property type="term" value="F:DNA binding"/>
    <property type="evidence" value="ECO:0007669"/>
    <property type="project" value="InterPro"/>
</dbReference>
<keyword evidence="1" id="KW-0175">Coiled coil</keyword>
<comment type="caution">
    <text evidence="4">The sequence shown here is derived from an EMBL/GenBank/DDBJ whole genome shotgun (WGS) entry which is preliminary data.</text>
</comment>
<dbReference type="Gene3D" id="3.40.50.1390">
    <property type="entry name" value="Resolvase, N-terminal catalytic domain"/>
    <property type="match status" value="1"/>
</dbReference>
<dbReference type="InterPro" id="IPR011109">
    <property type="entry name" value="DNA_bind_recombinase_dom"/>
</dbReference>
<dbReference type="InterPro" id="IPR006119">
    <property type="entry name" value="Resolv_N"/>
</dbReference>
<dbReference type="InterPro" id="IPR025827">
    <property type="entry name" value="Zn_ribbon_recom_dom"/>
</dbReference>
<sequence>MSYLMYLRKSRADKEAEARGEGETLARHEQLLTELAIKMGLDVGAIYKELVSGETISARPKMQQVLLEVMQGMWEGVLVMEVERLARGDTKDQGTVAEAFKFSNTKIVTPLKTYDPSDEFDEEYFEFNLFMSRREYKTINRRIQRGRIAAFRDGWYIAGTAPYGYKKVKHKGDKGYTLEIVPKEANIVEYIYELYIAGERKEDGSQAPFGSYQIRDRLNELQIPSRSEKPWSASSILDILSNPTYCGYQRWQWRKVQKQMLGGKIIETRPKDADCKKVRGRFTAIIPEETYDLVQKIKAGKPLPINSSTTLRNPLSGLVYCFKCGTLMTRQPSNTRLRYAILRCPNSKCSNISSPLSLIEEQIIEGLKEWIPEYELDWPEETVKESGTTLAVLENSLHNIKEKYIQTVTQLNKTFDLLEQGIYSLDIFQERRKNLEDQKKELQDELKLIQEERNRIAAKEQARRDFIPAIKHLVEVYWEVDDILVRNSMLRNVLDHVDYLKAERNKKGAGNTANFTLQFYPRIPQDR</sequence>
<evidence type="ECO:0000259" key="2">
    <source>
        <dbReference type="PROSITE" id="PS51736"/>
    </source>
</evidence>
<dbReference type="PROSITE" id="PS51736">
    <property type="entry name" value="RECOMBINASES_3"/>
    <property type="match status" value="1"/>
</dbReference>
<proteinExistence type="predicted"/>
<dbReference type="SUPFAM" id="SSF53041">
    <property type="entry name" value="Resolvase-like"/>
    <property type="match status" value="1"/>
</dbReference>
<dbReference type="Gene3D" id="3.90.1750.20">
    <property type="entry name" value="Putative Large Serine Recombinase, Chain B, Domain 2"/>
    <property type="match status" value="1"/>
</dbReference>
<dbReference type="PANTHER" id="PTHR30461:SF23">
    <property type="entry name" value="DNA RECOMBINASE-RELATED"/>
    <property type="match status" value="1"/>
</dbReference>
<dbReference type="Pfam" id="PF07508">
    <property type="entry name" value="Recombinase"/>
    <property type="match status" value="1"/>
</dbReference>
<dbReference type="SMART" id="SM00857">
    <property type="entry name" value="Resolvase"/>
    <property type="match status" value="1"/>
</dbReference>
<dbReference type="Pfam" id="PF13408">
    <property type="entry name" value="Zn_ribbon_recom"/>
    <property type="match status" value="1"/>
</dbReference>
<dbReference type="CDD" id="cd00338">
    <property type="entry name" value="Ser_Recombinase"/>
    <property type="match status" value="1"/>
</dbReference>
<dbReference type="AlphaFoldDB" id="A0A2M8ZAU0"/>
<gene>
    <name evidence="4" type="ORF">H171_4168</name>
</gene>
<evidence type="ECO:0000256" key="1">
    <source>
        <dbReference type="SAM" id="Coils"/>
    </source>
</evidence>
<reference evidence="4 5" key="1">
    <citation type="submission" date="2017-11" db="EMBL/GenBank/DDBJ databases">
        <title>Understudied soil microbes with underappreciated capabilities: Untangling the Clostridium saccharolyticum group.</title>
        <authorList>
            <person name="Leschine S."/>
        </authorList>
    </citation>
    <scope>NUCLEOTIDE SEQUENCE [LARGE SCALE GENOMIC DNA]</scope>
    <source>
        <strain evidence="4 5">18A</strain>
    </source>
</reference>
<evidence type="ECO:0000259" key="3">
    <source>
        <dbReference type="PROSITE" id="PS51737"/>
    </source>
</evidence>
<feature type="coiled-coil region" evidence="1">
    <location>
        <begin position="425"/>
        <end position="462"/>
    </location>
</feature>
<dbReference type="OrthoDB" id="65783at2"/>
<dbReference type="Proteomes" id="UP000231092">
    <property type="component" value="Unassembled WGS sequence"/>
</dbReference>
<dbReference type="EMBL" id="PGET01000001">
    <property type="protein sequence ID" value="PJJ30561.1"/>
    <property type="molecule type" value="Genomic_DNA"/>
</dbReference>
<accession>A0A2M8ZAU0</accession>
<dbReference type="InterPro" id="IPR038109">
    <property type="entry name" value="DNA_bind_recomb_sf"/>
</dbReference>
<organism evidence="4 5">
    <name type="scientific">[Clostridium] celerecrescens 18A</name>
    <dbReference type="NCBI Taxonomy" id="1286362"/>
    <lineage>
        <taxon>Bacteria</taxon>
        <taxon>Bacillati</taxon>
        <taxon>Bacillota</taxon>
        <taxon>Clostridia</taxon>
        <taxon>Lachnospirales</taxon>
        <taxon>Lachnospiraceae</taxon>
        <taxon>Lacrimispora</taxon>
    </lineage>
</organism>
<evidence type="ECO:0000313" key="5">
    <source>
        <dbReference type="Proteomes" id="UP000231092"/>
    </source>
</evidence>
<dbReference type="InterPro" id="IPR036162">
    <property type="entry name" value="Resolvase-like_N_sf"/>
</dbReference>
<evidence type="ECO:0000313" key="4">
    <source>
        <dbReference type="EMBL" id="PJJ30561.1"/>
    </source>
</evidence>
<protein>
    <submittedName>
        <fullName evidence="4">DNA invertase Pin-like site-specific DNA recombinase</fullName>
    </submittedName>
</protein>
<feature type="domain" description="Recombinase" evidence="3">
    <location>
        <begin position="162"/>
        <end position="304"/>
    </location>
</feature>
<dbReference type="InterPro" id="IPR050639">
    <property type="entry name" value="SSR_resolvase"/>
</dbReference>
<name>A0A2M8ZAU0_9FIRM</name>
<feature type="domain" description="Resolvase/invertase-type recombinase catalytic" evidence="2">
    <location>
        <begin position="2"/>
        <end position="154"/>
    </location>
</feature>
<dbReference type="PANTHER" id="PTHR30461">
    <property type="entry name" value="DNA-INVERTASE FROM LAMBDOID PROPHAGE"/>
    <property type="match status" value="1"/>
</dbReference>